<reference evidence="2 3" key="1">
    <citation type="submission" date="2019-01" db="EMBL/GenBank/DDBJ databases">
        <title>Draft genome sequence of Cellulomonas takizawaensis strain TKZ-21.</title>
        <authorList>
            <person name="Yamamura H."/>
            <person name="Hayashi T."/>
            <person name="Hamada M."/>
            <person name="Serisawa Y."/>
            <person name="Matsuyama K."/>
            <person name="Nakagawa Y."/>
            <person name="Otoguro M."/>
            <person name="Yanagida F."/>
            <person name="Hayakawa M."/>
        </authorList>
    </citation>
    <scope>NUCLEOTIDE SEQUENCE [LARGE SCALE GENOMIC DNA]</scope>
    <source>
        <strain evidence="2 3">NBRC12680</strain>
    </source>
</reference>
<dbReference type="AlphaFoldDB" id="A0A402DU17"/>
<gene>
    <name evidence="2" type="ORF">CBZ_26220</name>
</gene>
<proteinExistence type="predicted"/>
<dbReference type="RefSeq" id="WP_130782178.1">
    <property type="nucleotide sequence ID" value="NZ_BIMR01000228.1"/>
</dbReference>
<organism evidence="2 3">
    <name type="scientific">Cellulomonas biazotea</name>
    <dbReference type="NCBI Taxonomy" id="1709"/>
    <lineage>
        <taxon>Bacteria</taxon>
        <taxon>Bacillati</taxon>
        <taxon>Actinomycetota</taxon>
        <taxon>Actinomycetes</taxon>
        <taxon>Micrococcales</taxon>
        <taxon>Cellulomonadaceae</taxon>
        <taxon>Cellulomonas</taxon>
    </lineage>
</organism>
<accession>A0A402DU17</accession>
<keyword evidence="1" id="KW-1133">Transmembrane helix</keyword>
<feature type="transmembrane region" description="Helical" evidence="1">
    <location>
        <begin position="245"/>
        <end position="262"/>
    </location>
</feature>
<comment type="caution">
    <text evidence="2">The sequence shown here is derived from an EMBL/GenBank/DDBJ whole genome shotgun (WGS) entry which is preliminary data.</text>
</comment>
<keyword evidence="1" id="KW-0472">Membrane</keyword>
<dbReference type="EMBL" id="BIMR01000228">
    <property type="protein sequence ID" value="GCE77566.1"/>
    <property type="molecule type" value="Genomic_DNA"/>
</dbReference>
<protein>
    <recommendedName>
        <fullName evidence="4">ABC3 transporter permease protein domain-containing protein</fullName>
    </recommendedName>
</protein>
<dbReference type="OrthoDB" id="3716589at2"/>
<feature type="transmembrane region" description="Helical" evidence="1">
    <location>
        <begin position="282"/>
        <end position="310"/>
    </location>
</feature>
<keyword evidence="3" id="KW-1185">Reference proteome</keyword>
<evidence type="ECO:0000256" key="1">
    <source>
        <dbReference type="SAM" id="Phobius"/>
    </source>
</evidence>
<dbReference type="Proteomes" id="UP000289954">
    <property type="component" value="Unassembled WGS sequence"/>
</dbReference>
<sequence>MRVDAIVREAWRNVTSGTTRAVTLVLVLSALGLAAVTADITAVAALQREAREFQASGGSILTVTAPGHVDGLRCERLAEVPGVRAAGALATPAGAHVTAVALPGAPLPLGHATVGLLAVLRATTDGGPGLILSGEASDALGGAAGSTLRTTDGTTRVSGVYEYPRDGRRDGYGYMALDVVRATGTFDACWVDAWPQIPSMRSLLLTTVRAGAATSETPPEVAPLNLSNGVEFDGSARYGARVTRWAGAALGVLAAVIAFVALRARRVELSSALHDRMSRVDLWAITFTEALAWVLPPVIVTASVGVAYFSAQGESLVGILLGGRAALPIAAGAVVGVSVALATTRERDLFRYAKDR</sequence>
<keyword evidence="1" id="KW-0812">Transmembrane</keyword>
<evidence type="ECO:0008006" key="4">
    <source>
        <dbReference type="Google" id="ProtNLM"/>
    </source>
</evidence>
<evidence type="ECO:0000313" key="3">
    <source>
        <dbReference type="Proteomes" id="UP000289954"/>
    </source>
</evidence>
<evidence type="ECO:0000313" key="2">
    <source>
        <dbReference type="EMBL" id="GCE77566.1"/>
    </source>
</evidence>
<feature type="transmembrane region" description="Helical" evidence="1">
    <location>
        <begin position="316"/>
        <end position="342"/>
    </location>
</feature>
<name>A0A402DU17_9CELL</name>